<name>A0A813IF59_POLGL</name>
<evidence type="ECO:0000313" key="3">
    <source>
        <dbReference type="Proteomes" id="UP000626109"/>
    </source>
</evidence>
<dbReference type="Proteomes" id="UP000626109">
    <property type="component" value="Unassembled WGS sequence"/>
</dbReference>
<accession>A0A813IF59</accession>
<protein>
    <submittedName>
        <fullName evidence="2">Uncharacterized protein</fullName>
    </submittedName>
</protein>
<proteinExistence type="predicted"/>
<evidence type="ECO:0000313" key="2">
    <source>
        <dbReference type="EMBL" id="CAE8649857.1"/>
    </source>
</evidence>
<reference evidence="2" key="1">
    <citation type="submission" date="2021-02" db="EMBL/GenBank/DDBJ databases">
        <authorList>
            <person name="Dougan E. K."/>
            <person name="Rhodes N."/>
            <person name="Thang M."/>
            <person name="Chan C."/>
        </authorList>
    </citation>
    <scope>NUCLEOTIDE SEQUENCE</scope>
</reference>
<dbReference type="AlphaFoldDB" id="A0A813IF59"/>
<feature type="region of interest" description="Disordered" evidence="1">
    <location>
        <begin position="200"/>
        <end position="259"/>
    </location>
</feature>
<feature type="compositionally biased region" description="Polar residues" evidence="1">
    <location>
        <begin position="371"/>
        <end position="382"/>
    </location>
</feature>
<sequence length="382" mass="42433">MPKPSAAKSLAADEAQVRRRWAGLSVEQRAAATRFEDPVLVRCIRDAVQTLFQQQVVMAQMGMRARGSPEPDLFVDSMFLKDVFDLQWIVEKSDEHPDAVLMNPDAQPSWMRLQEAFLEGFLVFEICQGALPNFLASKTGRSPMPRARWKQLWAAEPSSVAALEQQLAKLLEQALWAMTSTLPMGEAATPRQTATEAEVPFEDWMGAPPGKISPKQKKKKNSQQSLKAGSVPETEPEMEPHSSEAAELSPGGVDGTVCAEKPNVSLVGDEQRAGDEPQPEIAVDVEERASQLEEAVVSHHYWDWHEAARERRRPMLRWCLPMTSWSRGHWAREALKGDSAAQGSQGPAAIVRNTFIEVFDDDGAERGPQRLSRSLSPSAMRK</sequence>
<comment type="caution">
    <text evidence="2">The sequence shown here is derived from an EMBL/GenBank/DDBJ whole genome shotgun (WGS) entry which is preliminary data.</text>
</comment>
<feature type="region of interest" description="Disordered" evidence="1">
    <location>
        <begin position="361"/>
        <end position="382"/>
    </location>
</feature>
<dbReference type="EMBL" id="CAJNNW010008247">
    <property type="protein sequence ID" value="CAE8649857.1"/>
    <property type="molecule type" value="Genomic_DNA"/>
</dbReference>
<gene>
    <name evidence="2" type="ORF">PGLA2088_LOCUS7796</name>
</gene>
<evidence type="ECO:0000256" key="1">
    <source>
        <dbReference type="SAM" id="MobiDB-lite"/>
    </source>
</evidence>
<organism evidence="2 3">
    <name type="scientific">Polarella glacialis</name>
    <name type="common">Dinoflagellate</name>
    <dbReference type="NCBI Taxonomy" id="89957"/>
    <lineage>
        <taxon>Eukaryota</taxon>
        <taxon>Sar</taxon>
        <taxon>Alveolata</taxon>
        <taxon>Dinophyceae</taxon>
        <taxon>Suessiales</taxon>
        <taxon>Suessiaceae</taxon>
        <taxon>Polarella</taxon>
    </lineage>
</organism>